<dbReference type="EMBL" id="JBHTMC010000020">
    <property type="protein sequence ID" value="MFD1263986.1"/>
    <property type="molecule type" value="Genomic_DNA"/>
</dbReference>
<feature type="domain" description="Glycosyl transferase family 1" evidence="2">
    <location>
        <begin position="228"/>
        <end position="377"/>
    </location>
</feature>
<dbReference type="CDD" id="cd03801">
    <property type="entry name" value="GT4_PimA-like"/>
    <property type="match status" value="1"/>
</dbReference>
<keyword evidence="5" id="KW-1185">Reference proteome</keyword>
<dbReference type="Proteomes" id="UP001597158">
    <property type="component" value="Unassembled WGS sequence"/>
</dbReference>
<evidence type="ECO:0000259" key="2">
    <source>
        <dbReference type="Pfam" id="PF00534"/>
    </source>
</evidence>
<dbReference type="InterPro" id="IPR028098">
    <property type="entry name" value="Glyco_trans_4-like_N"/>
</dbReference>
<dbReference type="Pfam" id="PF13439">
    <property type="entry name" value="Glyco_transf_4"/>
    <property type="match status" value="1"/>
</dbReference>
<evidence type="ECO:0000259" key="3">
    <source>
        <dbReference type="Pfam" id="PF13439"/>
    </source>
</evidence>
<evidence type="ECO:0000313" key="4">
    <source>
        <dbReference type="EMBL" id="MFD1263986.1"/>
    </source>
</evidence>
<name>A0ABW3WDU2_9RHOO</name>
<dbReference type="PANTHER" id="PTHR46401">
    <property type="entry name" value="GLYCOSYLTRANSFERASE WBBK-RELATED"/>
    <property type="match status" value="1"/>
</dbReference>
<dbReference type="Gene3D" id="3.40.50.2000">
    <property type="entry name" value="Glycogen Phosphorylase B"/>
    <property type="match status" value="2"/>
</dbReference>
<keyword evidence="4" id="KW-0328">Glycosyltransferase</keyword>
<keyword evidence="1 4" id="KW-0808">Transferase</keyword>
<gene>
    <name evidence="4" type="ORF">ACFQ4M_10350</name>
</gene>
<dbReference type="GO" id="GO:0016757">
    <property type="term" value="F:glycosyltransferase activity"/>
    <property type="evidence" value="ECO:0007669"/>
    <property type="project" value="UniProtKB-KW"/>
</dbReference>
<dbReference type="RefSeq" id="WP_277832464.1">
    <property type="nucleotide sequence ID" value="NZ_JARQZE010000005.1"/>
</dbReference>
<proteinExistence type="predicted"/>
<dbReference type="InterPro" id="IPR001296">
    <property type="entry name" value="Glyco_trans_1"/>
</dbReference>
<sequence>MHIAIAGPIATENIASFLTCNTERLPKGYSGAPLLATLIGELLKRGHRVSAFTTSTDMPADRSKWTCAMGDQFQIYYIGQRPHSFRPKFGYLGRAMDFFSVERAALVKAIREANPDVVHAHWAYEFGLSAVESGKPHVVTCHDAPDVVLKFMPNAYRFVRYLMGRHCLAKAGVVTAVSPYLRDAVQKYFKGSVAVVQNPLPDFLFLHSGHTQNSTQASGGEPRRIAMVINGWGSLKNPEPALRAFGLLRSSGHAELELHLYGADFGPGEVAEQWCHKNGLTDDIHFHGCTPHRELLEQLRTMHFMIHPALEESCPMGIAEAMSLGLPVIGGDESGGVPWVIGEGGITTDVTSPQAIADTAKILLSDATVWQACSEAAVSRTCETFTAPVVADLYLGEYLKAMSLPVECNIG</sequence>
<evidence type="ECO:0000256" key="1">
    <source>
        <dbReference type="ARBA" id="ARBA00022679"/>
    </source>
</evidence>
<comment type="caution">
    <text evidence="4">The sequence shown here is derived from an EMBL/GenBank/DDBJ whole genome shotgun (WGS) entry which is preliminary data.</text>
</comment>
<protein>
    <submittedName>
        <fullName evidence="4">Glycosyltransferase family 4 protein</fullName>
        <ecNumber evidence="4">2.4.-.-</ecNumber>
    </submittedName>
</protein>
<organism evidence="4 5">
    <name type="scientific">Thauera mechernichensis</name>
    <dbReference type="NCBI Taxonomy" id="82788"/>
    <lineage>
        <taxon>Bacteria</taxon>
        <taxon>Pseudomonadati</taxon>
        <taxon>Pseudomonadota</taxon>
        <taxon>Betaproteobacteria</taxon>
        <taxon>Rhodocyclales</taxon>
        <taxon>Zoogloeaceae</taxon>
        <taxon>Thauera</taxon>
    </lineage>
</organism>
<reference evidence="5" key="1">
    <citation type="journal article" date="2019" name="Int. J. Syst. Evol. Microbiol.">
        <title>The Global Catalogue of Microorganisms (GCM) 10K type strain sequencing project: providing services to taxonomists for standard genome sequencing and annotation.</title>
        <authorList>
            <consortium name="The Broad Institute Genomics Platform"/>
            <consortium name="The Broad Institute Genome Sequencing Center for Infectious Disease"/>
            <person name="Wu L."/>
            <person name="Ma J."/>
        </authorList>
    </citation>
    <scope>NUCLEOTIDE SEQUENCE [LARGE SCALE GENOMIC DNA]</scope>
    <source>
        <strain evidence="5">CCUG 48884</strain>
    </source>
</reference>
<dbReference type="EC" id="2.4.-.-" evidence="4"/>
<evidence type="ECO:0000313" key="5">
    <source>
        <dbReference type="Proteomes" id="UP001597158"/>
    </source>
</evidence>
<feature type="domain" description="Glycosyltransferase subfamily 4-like N-terminal" evidence="3">
    <location>
        <begin position="36"/>
        <end position="199"/>
    </location>
</feature>
<dbReference type="Pfam" id="PF00534">
    <property type="entry name" value="Glycos_transf_1"/>
    <property type="match status" value="1"/>
</dbReference>
<dbReference type="SUPFAM" id="SSF53756">
    <property type="entry name" value="UDP-Glycosyltransferase/glycogen phosphorylase"/>
    <property type="match status" value="1"/>
</dbReference>
<dbReference type="PANTHER" id="PTHR46401:SF2">
    <property type="entry name" value="GLYCOSYLTRANSFERASE WBBK-RELATED"/>
    <property type="match status" value="1"/>
</dbReference>
<accession>A0ABW3WDU2</accession>